<dbReference type="EMBL" id="JXDI01000003">
    <property type="protein sequence ID" value="KAF2406512.1"/>
    <property type="molecule type" value="Genomic_DNA"/>
</dbReference>
<dbReference type="EMBL" id="LT629704">
    <property type="protein sequence ID" value="SDN46082.1"/>
    <property type="molecule type" value="Genomic_DNA"/>
</dbReference>
<reference evidence="2 3" key="2">
    <citation type="submission" date="2016-10" db="EMBL/GenBank/DDBJ databases">
        <authorList>
            <person name="de Groot N.N."/>
        </authorList>
    </citation>
    <scope>NUCLEOTIDE SEQUENCE [LARGE SCALE GENOMIC DNA]</scope>
    <source>
        <strain evidence="2 3">BS2772</strain>
    </source>
</reference>
<proteinExistence type="predicted"/>
<gene>
    <name evidence="1" type="ORF">PSAN_46880</name>
    <name evidence="2" type="ORF">SAMN04490179_4348</name>
</gene>
<protein>
    <submittedName>
        <fullName evidence="2">Uncharacterized protein</fullName>
    </submittedName>
</protein>
<accession>A0A1H0BKC2</accession>
<reference evidence="1 4" key="1">
    <citation type="submission" date="2015-01" db="EMBL/GenBank/DDBJ databases">
        <title>Genome Sequence of Pseudomonas antarctica CMS 35.</title>
        <authorList>
            <person name="Voget S."/>
            <person name="Chow J."/>
            <person name="Daniel R."/>
            <person name="Streit W."/>
        </authorList>
    </citation>
    <scope>NUCLEOTIDE SEQUENCE [LARGE SCALE GENOMIC DNA]</scope>
    <source>
        <strain evidence="1 4">CMS 35</strain>
    </source>
</reference>
<evidence type="ECO:0000313" key="2">
    <source>
        <dbReference type="EMBL" id="SDN46082.1"/>
    </source>
</evidence>
<dbReference type="OrthoDB" id="6402335at2"/>
<evidence type="ECO:0000313" key="1">
    <source>
        <dbReference type="EMBL" id="KAF2406512.1"/>
    </source>
</evidence>
<name>A0A1H0BKC2_9PSED</name>
<dbReference type="AlphaFoldDB" id="A0A1H0BKC2"/>
<dbReference type="Proteomes" id="UP000182470">
    <property type="component" value="Chromosome I"/>
</dbReference>
<sequence length="417" mass="48917">MRLKTSESALEGAYEPSYFFMIIDTTEKLDEGLDTHTQTFIHEYIHFIQDIFLSYCIRYNISEVNRFLSVTEKAKQGVIVRPFKDWSHETLCLDQQFEHTWGQTNFIDNVSHITDYESEIYLIKEIDARVFKYTANIIPEGTYQVGARDMLEYIAHKIESKHWPTEQPDIPYRTMELVFNNLQLGEMPTTCKIALIEFCLQNDNPVHHLFKTVETIRSGSLGVEGIEECLYDFTQLNHTLKRFLWGARGGFRETIETKVTRRLSTMKEYLEDKYPSNIFSDINTWINDVIHYVSTHLKGRLFFAELYEKDKPNFLAEIDLLISTLGIPLIFNAHEEHISLLPKKYKSEQFIQFYASYKFNEFLKTKEKTCPLCRYCENSTPDLMDDECTSNSILRAARDSSCPFGQFINNHDLNNME</sequence>
<keyword evidence="4" id="KW-1185">Reference proteome</keyword>
<evidence type="ECO:0000313" key="3">
    <source>
        <dbReference type="Proteomes" id="UP000182470"/>
    </source>
</evidence>
<dbReference type="RefSeq" id="WP_083358930.1">
    <property type="nucleotide sequence ID" value="NZ_JXDI01000003.1"/>
</dbReference>
<organism evidence="2 3">
    <name type="scientific">Pseudomonas antarctica</name>
    <dbReference type="NCBI Taxonomy" id="219572"/>
    <lineage>
        <taxon>Bacteria</taxon>
        <taxon>Pseudomonadati</taxon>
        <taxon>Pseudomonadota</taxon>
        <taxon>Gammaproteobacteria</taxon>
        <taxon>Pseudomonadales</taxon>
        <taxon>Pseudomonadaceae</taxon>
        <taxon>Pseudomonas</taxon>
    </lineage>
</organism>
<dbReference type="Proteomes" id="UP000748067">
    <property type="component" value="Unassembled WGS sequence"/>
</dbReference>
<evidence type="ECO:0000313" key="4">
    <source>
        <dbReference type="Proteomes" id="UP000748067"/>
    </source>
</evidence>